<dbReference type="Pfam" id="PF17917">
    <property type="entry name" value="RT_RNaseH"/>
    <property type="match status" value="1"/>
</dbReference>
<dbReference type="GO" id="GO:0016787">
    <property type="term" value="F:hydrolase activity"/>
    <property type="evidence" value="ECO:0007669"/>
    <property type="project" value="UniProtKB-KW"/>
</dbReference>
<dbReference type="CDD" id="cd09274">
    <property type="entry name" value="RNase_HI_RT_Ty3"/>
    <property type="match status" value="1"/>
</dbReference>
<gene>
    <name evidence="8" type="ORF">PACLA_8A006205</name>
</gene>
<dbReference type="GO" id="GO:0015074">
    <property type="term" value="P:DNA integration"/>
    <property type="evidence" value="ECO:0007669"/>
    <property type="project" value="InterPro"/>
</dbReference>
<dbReference type="Gene3D" id="3.30.70.270">
    <property type="match status" value="2"/>
</dbReference>
<evidence type="ECO:0000313" key="9">
    <source>
        <dbReference type="Proteomes" id="UP001152795"/>
    </source>
</evidence>
<dbReference type="GO" id="GO:0003964">
    <property type="term" value="F:RNA-directed DNA polymerase activity"/>
    <property type="evidence" value="ECO:0007669"/>
    <property type="project" value="UniProtKB-KW"/>
</dbReference>
<dbReference type="InterPro" id="IPR036397">
    <property type="entry name" value="RNaseH_sf"/>
</dbReference>
<dbReference type="Gene3D" id="3.30.420.10">
    <property type="entry name" value="Ribonuclease H-like superfamily/Ribonuclease H"/>
    <property type="match status" value="1"/>
</dbReference>
<dbReference type="FunFam" id="3.30.420.10:FF:000063">
    <property type="entry name" value="Retrovirus-related Pol polyprotein from transposon 297-like Protein"/>
    <property type="match status" value="1"/>
</dbReference>
<keyword evidence="2" id="KW-0548">Nucleotidyltransferase</keyword>
<evidence type="ECO:0000313" key="8">
    <source>
        <dbReference type="EMBL" id="CAB4010364.1"/>
    </source>
</evidence>
<dbReference type="Pfam" id="PF17921">
    <property type="entry name" value="Integrase_H2C2"/>
    <property type="match status" value="1"/>
</dbReference>
<organism evidence="8 9">
    <name type="scientific">Paramuricea clavata</name>
    <name type="common">Red gorgonian</name>
    <name type="synonym">Violescent sea-whip</name>
    <dbReference type="NCBI Taxonomy" id="317549"/>
    <lineage>
        <taxon>Eukaryota</taxon>
        <taxon>Metazoa</taxon>
        <taxon>Cnidaria</taxon>
        <taxon>Anthozoa</taxon>
        <taxon>Octocorallia</taxon>
        <taxon>Malacalcyonacea</taxon>
        <taxon>Plexauridae</taxon>
        <taxon>Paramuricea</taxon>
    </lineage>
</organism>
<dbReference type="InterPro" id="IPR043502">
    <property type="entry name" value="DNA/RNA_pol_sf"/>
</dbReference>
<keyword evidence="9" id="KW-1185">Reference proteome</keyword>
<dbReference type="InterPro" id="IPR043128">
    <property type="entry name" value="Rev_trsase/Diguanyl_cyclase"/>
</dbReference>
<protein>
    <submittedName>
        <fullName evidence="8">Retrovirus-related Pol poly from transposon</fullName>
    </submittedName>
</protein>
<feature type="compositionally biased region" description="Basic and acidic residues" evidence="7">
    <location>
        <begin position="944"/>
        <end position="953"/>
    </location>
</feature>
<dbReference type="CDD" id="cd01647">
    <property type="entry name" value="RT_LTR"/>
    <property type="match status" value="1"/>
</dbReference>
<dbReference type="Proteomes" id="UP001152795">
    <property type="component" value="Unassembled WGS sequence"/>
</dbReference>
<feature type="region of interest" description="Disordered" evidence="7">
    <location>
        <begin position="928"/>
        <end position="979"/>
    </location>
</feature>
<dbReference type="InterPro" id="IPR012337">
    <property type="entry name" value="RNaseH-like_sf"/>
</dbReference>
<dbReference type="OrthoDB" id="5974500at2759"/>
<dbReference type="PANTHER" id="PTHR37984">
    <property type="entry name" value="PROTEIN CBG26694"/>
    <property type="match status" value="1"/>
</dbReference>
<dbReference type="Gene3D" id="1.10.340.70">
    <property type="match status" value="1"/>
</dbReference>
<name>A0A7D9IH37_PARCT</name>
<dbReference type="Pfam" id="PF00078">
    <property type="entry name" value="RVT_1"/>
    <property type="match status" value="1"/>
</dbReference>
<dbReference type="InterPro" id="IPR001584">
    <property type="entry name" value="Integrase_cat-core"/>
</dbReference>
<keyword evidence="6" id="KW-0695">RNA-directed DNA polymerase</keyword>
<proteinExistence type="predicted"/>
<dbReference type="EMBL" id="CACRXK020006761">
    <property type="protein sequence ID" value="CAB4010364.1"/>
    <property type="molecule type" value="Genomic_DNA"/>
</dbReference>
<keyword evidence="3" id="KW-0540">Nuclease</keyword>
<evidence type="ECO:0000256" key="4">
    <source>
        <dbReference type="ARBA" id="ARBA00022759"/>
    </source>
</evidence>
<reference evidence="8" key="1">
    <citation type="submission" date="2020-04" db="EMBL/GenBank/DDBJ databases">
        <authorList>
            <person name="Alioto T."/>
            <person name="Alioto T."/>
            <person name="Gomez Garrido J."/>
        </authorList>
    </citation>
    <scope>NUCLEOTIDE SEQUENCE</scope>
    <source>
        <strain evidence="8">A484AB</strain>
    </source>
</reference>
<dbReference type="GO" id="GO:0003676">
    <property type="term" value="F:nucleic acid binding"/>
    <property type="evidence" value="ECO:0007669"/>
    <property type="project" value="InterPro"/>
</dbReference>
<dbReference type="InterPro" id="IPR041373">
    <property type="entry name" value="RT_RNaseH"/>
</dbReference>
<evidence type="ECO:0000256" key="1">
    <source>
        <dbReference type="ARBA" id="ARBA00022679"/>
    </source>
</evidence>
<dbReference type="PANTHER" id="PTHR37984:SF8">
    <property type="entry name" value="CCHC-TYPE DOMAIN-CONTAINING PROTEIN"/>
    <property type="match status" value="1"/>
</dbReference>
<evidence type="ECO:0000256" key="6">
    <source>
        <dbReference type="ARBA" id="ARBA00022918"/>
    </source>
</evidence>
<dbReference type="AlphaFoldDB" id="A0A7D9IH37"/>
<dbReference type="InterPro" id="IPR041588">
    <property type="entry name" value="Integrase_H2C2"/>
</dbReference>
<dbReference type="InterPro" id="IPR050951">
    <property type="entry name" value="Retrovirus_Pol_polyprotein"/>
</dbReference>
<keyword evidence="4" id="KW-0255">Endonuclease</keyword>
<dbReference type="PROSITE" id="PS50878">
    <property type="entry name" value="RT_POL"/>
    <property type="match status" value="1"/>
</dbReference>
<dbReference type="PROSITE" id="PS50994">
    <property type="entry name" value="INTEGRASE"/>
    <property type="match status" value="1"/>
</dbReference>
<dbReference type="SUPFAM" id="SSF56672">
    <property type="entry name" value="DNA/RNA polymerases"/>
    <property type="match status" value="1"/>
</dbReference>
<keyword evidence="1" id="KW-0808">Transferase</keyword>
<dbReference type="InterPro" id="IPR000477">
    <property type="entry name" value="RT_dom"/>
</dbReference>
<comment type="caution">
    <text evidence="8">The sequence shown here is derived from an EMBL/GenBank/DDBJ whole genome shotgun (WGS) entry which is preliminary data.</text>
</comment>
<dbReference type="FunFam" id="1.10.340.70:FF:000003">
    <property type="entry name" value="Protein CBG25708"/>
    <property type="match status" value="1"/>
</dbReference>
<evidence type="ECO:0000256" key="3">
    <source>
        <dbReference type="ARBA" id="ARBA00022722"/>
    </source>
</evidence>
<dbReference type="Gene3D" id="3.10.10.10">
    <property type="entry name" value="HIV Type 1 Reverse Transcriptase, subunit A, domain 1"/>
    <property type="match status" value="1"/>
</dbReference>
<accession>A0A7D9IH37</accession>
<dbReference type="GO" id="GO:0004519">
    <property type="term" value="F:endonuclease activity"/>
    <property type="evidence" value="ECO:0007669"/>
    <property type="project" value="UniProtKB-KW"/>
</dbReference>
<evidence type="ECO:0000256" key="5">
    <source>
        <dbReference type="ARBA" id="ARBA00022801"/>
    </source>
</evidence>
<dbReference type="FunFam" id="3.30.70.270:FF:000063">
    <property type="entry name" value="Zinc knuckle domaincontaining protein"/>
    <property type="match status" value="1"/>
</dbReference>
<evidence type="ECO:0000256" key="2">
    <source>
        <dbReference type="ARBA" id="ARBA00022695"/>
    </source>
</evidence>
<evidence type="ECO:0000256" key="7">
    <source>
        <dbReference type="SAM" id="MobiDB-lite"/>
    </source>
</evidence>
<dbReference type="Pfam" id="PF00665">
    <property type="entry name" value="rve"/>
    <property type="match status" value="1"/>
</dbReference>
<dbReference type="SUPFAM" id="SSF53098">
    <property type="entry name" value="Ribonuclease H-like"/>
    <property type="match status" value="1"/>
</dbReference>
<sequence>MYNGSEVKPIGKTRIQVINPKNNKKYSVEFMVVEENCKSILGAKASQLMNLLAVNKENIFTTESNVKDVPKFITKQHLIEEYPAVFQGQGTLPSTLHLEIDESISPVQLPTRTIPLAVKDKLKAELNRLVDVNVIAPVDTPTTWISAIVVTVKKNGDIRLCIDPKPLNKALKRNHYPSPTIDDILPDLAQVRCFSVLDAKNGFWHVRLDEPSSYATTSGTPWGRYRWLRMPFGISPAPEEFQRRVNDILLGLPGIKVIADDILVYGSGATDEEAYLDHDKNLRGLMERCREKGLKLNPDKIQLQLKEVSYMGHRITSNGLKIDPEKTKGIRDMPVPTDKLGVQRLLGMVNYVQKFAPNIAEITTPLRDLIKKGNEFIWEEHVHGKALDEIRQILSEPPVLRFFDPNVMPVLQCDASMNGHGACLFQNNQPVAYTSRSLTPTEVQYAQIEKEMLAIVFGMERFESYLYGRNVKVESDHKPLESILKKSLLSAPKRLQSMMLRLQKFELEVVYKKGPLMFMADTLSRATLHQPNAEGPGETEEVMIMHDTRSATEREVEQIDMLQNLAALPSTQAEVSPELRVYHPFRDELTVQNGVIFKGERLIVPEGLRKEMKEKFHYNHGGVQATLRRAREVSYWPAMNKNIEDVIAKCNVCAKYRATNQKEPLMSSPVPTRPWKSIAIDLFELRNKDYLVTMDYYSNFIEVDRLYSKTSTEFIQKLKAHMACCGVPERVVSDNGPQYSSSEFQDFAAQYEFEHVTSSPRYPQSNGKAENAVKTAKRIMMKALDAKADPYLAMLEHRNTPSEGMSTSTAQRLFGRRTRSTIPTSRKLLEPTCMHSTKQELQQAKTKQAYYYNNGSKKLPTFKVGDAVRMMPEKGKKSWRKGKVKAIVSPRSYIVATDDGGNYRRNCRHRRKTVERDELDADIELPMEEHDVPDRQQLPECEEPVAHEPEEHAAPNGTRRTSNRQTRRPAYLEDYVIES</sequence>
<keyword evidence="5" id="KW-0378">Hydrolase</keyword>